<proteinExistence type="predicted"/>
<evidence type="ECO:0000256" key="1">
    <source>
        <dbReference type="SAM" id="Coils"/>
    </source>
</evidence>
<accession>A0A1J1H5R7</accession>
<dbReference type="AlphaFoldDB" id="A0A1J1H5R7"/>
<gene>
    <name evidence="2" type="ORF">PRELSG_0934300</name>
</gene>
<sequence>MDELINENMKEIFFSYNDMIQDDQSETSMESYKDVNKFLESSDDESYLEYSNESESSSICDSNTTDEKNIQIYSYISKSFIPKKDKKYKRFYTASYVNNMNSIINFPFKNYGDTSSSDKIRKIKSYQWKPSGKNIPPISLIKLSHKKAWDIGKEGCNGLLIENLFESYKKKKLNYIVLDGTNIENFLTVYSHSYQDTIKGVNPSILKIFSFYDLEDAYFLYDIKSIHIYMDVGKKKKKKTVILKDLNDNFFNAILLCMNEIIIYLKIHNLKRSLLNKSNKKKKKKVELDEEIYFVKSVKNENNLYKNRIKDVIYANKTKNIKHNFTDVKNLEKESVNNLICFDENNDDIKEKLKSKELPSNNSEQFFYKYLNDILKKEEDELKEVNENYDITKNEYTSHTSDSIEQ</sequence>
<dbReference type="VEuPathDB" id="PlasmoDB:PRELSG_0934300"/>
<dbReference type="EMBL" id="LN835304">
    <property type="protein sequence ID" value="CRH00240.1"/>
    <property type="molecule type" value="Genomic_DNA"/>
</dbReference>
<organism evidence="2 3">
    <name type="scientific">Plasmodium relictum</name>
    <dbReference type="NCBI Taxonomy" id="85471"/>
    <lineage>
        <taxon>Eukaryota</taxon>
        <taxon>Sar</taxon>
        <taxon>Alveolata</taxon>
        <taxon>Apicomplexa</taxon>
        <taxon>Aconoidasida</taxon>
        <taxon>Haemosporida</taxon>
        <taxon>Plasmodiidae</taxon>
        <taxon>Plasmodium</taxon>
        <taxon>Plasmodium (Haemamoeba)</taxon>
    </lineage>
</organism>
<reference evidence="2 3" key="1">
    <citation type="submission" date="2015-04" db="EMBL/GenBank/DDBJ databases">
        <authorList>
            <consortium name="Pathogen Informatics"/>
        </authorList>
    </citation>
    <scope>NUCLEOTIDE SEQUENCE [LARGE SCALE GENOMIC DNA]</scope>
    <source>
        <strain evidence="2 3">SGS1</strain>
    </source>
</reference>
<feature type="coiled-coil region" evidence="1">
    <location>
        <begin position="368"/>
        <end position="395"/>
    </location>
</feature>
<dbReference type="Proteomes" id="UP000220158">
    <property type="component" value="Chromosome 9"/>
</dbReference>
<keyword evidence="1" id="KW-0175">Coiled coil</keyword>
<keyword evidence="3" id="KW-1185">Reference proteome</keyword>
<dbReference type="KEGG" id="prel:PRELSG_0934300"/>
<dbReference type="OrthoDB" id="360686at2759"/>
<name>A0A1J1H5R7_PLARL</name>
<protein>
    <submittedName>
        <fullName evidence="2">Uncharacterized protein</fullName>
    </submittedName>
</protein>
<evidence type="ECO:0000313" key="2">
    <source>
        <dbReference type="EMBL" id="CRH00240.1"/>
    </source>
</evidence>
<dbReference type="RefSeq" id="XP_028533244.1">
    <property type="nucleotide sequence ID" value="XM_028676791.1"/>
</dbReference>
<dbReference type="GeneID" id="39736355"/>
<evidence type="ECO:0000313" key="3">
    <source>
        <dbReference type="Proteomes" id="UP000220158"/>
    </source>
</evidence>